<dbReference type="AlphaFoldDB" id="A0AAV0X858"/>
<comment type="caution">
    <text evidence="1">The sequence shown here is derived from an EMBL/GenBank/DDBJ whole genome shotgun (WGS) entry which is preliminary data.</text>
</comment>
<name>A0AAV0X858_9HEMI</name>
<reference evidence="1 2" key="1">
    <citation type="submission" date="2023-01" db="EMBL/GenBank/DDBJ databases">
        <authorList>
            <person name="Whitehead M."/>
        </authorList>
    </citation>
    <scope>NUCLEOTIDE SEQUENCE [LARGE SCALE GENOMIC DNA]</scope>
</reference>
<sequence>MRVLSKQLNLSPLDPYHRTLSIKYIISTPVKQFDSNHEFRKSYKFRYGEINRYISSFNWKLTFSELYLNFSVYALYDAPHFTVLKYIPKSTFNESSFPPWVSKHMKDLILKNKRKEHIHSLNQVP</sequence>
<keyword evidence="2" id="KW-1185">Reference proteome</keyword>
<organism evidence="1 2">
    <name type="scientific">Macrosiphum euphorbiae</name>
    <name type="common">potato aphid</name>
    <dbReference type="NCBI Taxonomy" id="13131"/>
    <lineage>
        <taxon>Eukaryota</taxon>
        <taxon>Metazoa</taxon>
        <taxon>Ecdysozoa</taxon>
        <taxon>Arthropoda</taxon>
        <taxon>Hexapoda</taxon>
        <taxon>Insecta</taxon>
        <taxon>Pterygota</taxon>
        <taxon>Neoptera</taxon>
        <taxon>Paraneoptera</taxon>
        <taxon>Hemiptera</taxon>
        <taxon>Sternorrhyncha</taxon>
        <taxon>Aphidomorpha</taxon>
        <taxon>Aphidoidea</taxon>
        <taxon>Aphididae</taxon>
        <taxon>Macrosiphini</taxon>
        <taxon>Macrosiphum</taxon>
    </lineage>
</organism>
<gene>
    <name evidence="1" type="ORF">MEUPH1_LOCUS19115</name>
</gene>
<proteinExistence type="predicted"/>
<evidence type="ECO:0000313" key="1">
    <source>
        <dbReference type="EMBL" id="CAI6364267.1"/>
    </source>
</evidence>
<evidence type="ECO:0000313" key="2">
    <source>
        <dbReference type="Proteomes" id="UP001160148"/>
    </source>
</evidence>
<accession>A0AAV0X858</accession>
<protein>
    <submittedName>
        <fullName evidence="1">Uncharacterized protein</fullName>
    </submittedName>
</protein>
<dbReference type="EMBL" id="CARXXK010000003">
    <property type="protein sequence ID" value="CAI6364267.1"/>
    <property type="molecule type" value="Genomic_DNA"/>
</dbReference>
<dbReference type="Proteomes" id="UP001160148">
    <property type="component" value="Unassembled WGS sequence"/>
</dbReference>